<dbReference type="Proteomes" id="UP000273405">
    <property type="component" value="Unassembled WGS sequence"/>
</dbReference>
<accession>A0A3A8NJR3</accession>
<dbReference type="EMBL" id="RAWG01000064">
    <property type="protein sequence ID" value="RKH43600.1"/>
    <property type="molecule type" value="Genomic_DNA"/>
</dbReference>
<evidence type="ECO:0000313" key="4">
    <source>
        <dbReference type="EMBL" id="RKH43600.1"/>
    </source>
</evidence>
<reference evidence="5" key="1">
    <citation type="submission" date="2018-09" db="EMBL/GenBank/DDBJ databases">
        <authorList>
            <person name="Livingstone P.G."/>
            <person name="Whitworth D.E."/>
        </authorList>
    </citation>
    <scope>NUCLEOTIDE SEQUENCE [LARGE SCALE GENOMIC DNA]</scope>
    <source>
        <strain evidence="5">CA040B</strain>
    </source>
</reference>
<dbReference type="SUPFAM" id="SSF54637">
    <property type="entry name" value="Thioesterase/thiol ester dehydrase-isomerase"/>
    <property type="match status" value="1"/>
</dbReference>
<evidence type="ECO:0000313" key="5">
    <source>
        <dbReference type="Proteomes" id="UP000273405"/>
    </source>
</evidence>
<dbReference type="InterPro" id="IPR029069">
    <property type="entry name" value="HotDog_dom_sf"/>
</dbReference>
<name>A0A3A8NJR3_9BACT</name>
<dbReference type="OrthoDB" id="9799036at2"/>
<evidence type="ECO:0000256" key="1">
    <source>
        <dbReference type="ARBA" id="ARBA00005953"/>
    </source>
</evidence>
<evidence type="ECO:0000256" key="2">
    <source>
        <dbReference type="ARBA" id="ARBA00022801"/>
    </source>
</evidence>
<dbReference type="InterPro" id="IPR050563">
    <property type="entry name" value="4-hydroxybenzoyl-CoA_TE"/>
</dbReference>
<organism evidence="4 5">
    <name type="scientific">Corallococcus sicarius</name>
    <dbReference type="NCBI Taxonomy" id="2316726"/>
    <lineage>
        <taxon>Bacteria</taxon>
        <taxon>Pseudomonadati</taxon>
        <taxon>Myxococcota</taxon>
        <taxon>Myxococcia</taxon>
        <taxon>Myxococcales</taxon>
        <taxon>Cystobacterineae</taxon>
        <taxon>Myxococcaceae</taxon>
        <taxon>Corallococcus</taxon>
    </lineage>
</organism>
<dbReference type="InterPro" id="IPR006683">
    <property type="entry name" value="Thioestr_dom"/>
</dbReference>
<comment type="similarity">
    <text evidence="1">Belongs to the 4-hydroxybenzoyl-CoA thioesterase family.</text>
</comment>
<dbReference type="RefSeq" id="WP_120625566.1">
    <property type="nucleotide sequence ID" value="NZ_RAWG01000064.1"/>
</dbReference>
<gene>
    <name evidence="4" type="ORF">D7X12_12845</name>
</gene>
<dbReference type="Gene3D" id="3.10.129.10">
    <property type="entry name" value="Hotdog Thioesterase"/>
    <property type="match status" value="1"/>
</dbReference>
<dbReference type="PANTHER" id="PTHR31793">
    <property type="entry name" value="4-HYDROXYBENZOYL-COA THIOESTERASE FAMILY MEMBER"/>
    <property type="match status" value="1"/>
</dbReference>
<proteinExistence type="inferred from homology"/>
<dbReference type="AlphaFoldDB" id="A0A3A8NJR3"/>
<dbReference type="Pfam" id="PF03061">
    <property type="entry name" value="4HBT"/>
    <property type="match status" value="1"/>
</dbReference>
<protein>
    <submittedName>
        <fullName evidence="4">Acyl-CoA thioesterase</fullName>
    </submittedName>
</protein>
<dbReference type="PANTHER" id="PTHR31793:SF27">
    <property type="entry name" value="NOVEL THIOESTERASE SUPERFAMILY DOMAIN AND SAPOSIN A-TYPE DOMAIN CONTAINING PROTEIN (0610012H03RIK)"/>
    <property type="match status" value="1"/>
</dbReference>
<dbReference type="CDD" id="cd00586">
    <property type="entry name" value="4HBT"/>
    <property type="match status" value="1"/>
</dbReference>
<keyword evidence="5" id="KW-1185">Reference proteome</keyword>
<evidence type="ECO:0000259" key="3">
    <source>
        <dbReference type="Pfam" id="PF03061"/>
    </source>
</evidence>
<feature type="domain" description="Thioesterase" evidence="3">
    <location>
        <begin position="28"/>
        <end position="107"/>
    </location>
</feature>
<sequence length="147" mass="15675">MTQAAVALPEVPSALRRKVEHVDTDASGVVHFSRYASLLETAGLEELERRGAGLEVLAAQGLDLRVRELRVSYRAAARFQDWLVMVPAVEHVGPASLKLGVKLYREGAGPEPLLLAFGSLDLAVVNKENGVPACLPPSLSSALKLAP</sequence>
<keyword evidence="2" id="KW-0378">Hydrolase</keyword>
<comment type="caution">
    <text evidence="4">The sequence shown here is derived from an EMBL/GenBank/DDBJ whole genome shotgun (WGS) entry which is preliminary data.</text>
</comment>
<dbReference type="GO" id="GO:0047617">
    <property type="term" value="F:fatty acyl-CoA hydrolase activity"/>
    <property type="evidence" value="ECO:0007669"/>
    <property type="project" value="TreeGrafter"/>
</dbReference>